<dbReference type="GO" id="GO:0003677">
    <property type="term" value="F:DNA binding"/>
    <property type="evidence" value="ECO:0007669"/>
    <property type="project" value="UniProtKB-KW"/>
</dbReference>
<dbReference type="PROSITE" id="PS50995">
    <property type="entry name" value="HTH_MARR_2"/>
    <property type="match status" value="1"/>
</dbReference>
<dbReference type="InterPro" id="IPR052067">
    <property type="entry name" value="Metal_resp_HTH_trans_reg"/>
</dbReference>
<keyword evidence="2 5" id="KW-0238">DNA-binding</keyword>
<dbReference type="SUPFAM" id="SSF46785">
    <property type="entry name" value="Winged helix' DNA-binding domain"/>
    <property type="match status" value="1"/>
</dbReference>
<dbReference type="PANTHER" id="PTHR35790">
    <property type="entry name" value="HTH-TYPE TRANSCRIPTIONAL REGULATOR PCHR"/>
    <property type="match status" value="1"/>
</dbReference>
<comment type="caution">
    <text evidence="5">The sequence shown here is derived from an EMBL/GenBank/DDBJ whole genome shotgun (WGS) entry which is preliminary data.</text>
</comment>
<dbReference type="InterPro" id="IPR036388">
    <property type="entry name" value="WH-like_DNA-bd_sf"/>
</dbReference>
<dbReference type="EMBL" id="JACIDK010000002">
    <property type="protein sequence ID" value="MBB3891425.1"/>
    <property type="molecule type" value="Genomic_DNA"/>
</dbReference>
<accession>A0A839ZY26</accession>
<evidence type="ECO:0000313" key="5">
    <source>
        <dbReference type="EMBL" id="MBB3891425.1"/>
    </source>
</evidence>
<dbReference type="Proteomes" id="UP000530564">
    <property type="component" value="Unassembled WGS sequence"/>
</dbReference>
<evidence type="ECO:0000256" key="3">
    <source>
        <dbReference type="ARBA" id="ARBA00023163"/>
    </source>
</evidence>
<dbReference type="InterPro" id="IPR000835">
    <property type="entry name" value="HTH_MarR-typ"/>
</dbReference>
<keyword evidence="3" id="KW-0804">Transcription</keyword>
<evidence type="ECO:0000259" key="4">
    <source>
        <dbReference type="PROSITE" id="PS50995"/>
    </source>
</evidence>
<evidence type="ECO:0000313" key="6">
    <source>
        <dbReference type="Proteomes" id="UP000530564"/>
    </source>
</evidence>
<evidence type="ECO:0000256" key="1">
    <source>
        <dbReference type="ARBA" id="ARBA00023015"/>
    </source>
</evidence>
<dbReference type="Pfam" id="PF12802">
    <property type="entry name" value="MarR_2"/>
    <property type="match status" value="1"/>
</dbReference>
<organism evidence="5 6">
    <name type="scientific">Phenylobacterium haematophilum</name>
    <dbReference type="NCBI Taxonomy" id="98513"/>
    <lineage>
        <taxon>Bacteria</taxon>
        <taxon>Pseudomonadati</taxon>
        <taxon>Pseudomonadota</taxon>
        <taxon>Alphaproteobacteria</taxon>
        <taxon>Caulobacterales</taxon>
        <taxon>Caulobacteraceae</taxon>
        <taxon>Phenylobacterium</taxon>
    </lineage>
</organism>
<feature type="domain" description="HTH marR-type" evidence="4">
    <location>
        <begin position="20"/>
        <end position="153"/>
    </location>
</feature>
<reference evidence="5 6" key="1">
    <citation type="submission" date="2020-08" db="EMBL/GenBank/DDBJ databases">
        <title>Genomic Encyclopedia of Type Strains, Phase IV (KMG-IV): sequencing the most valuable type-strain genomes for metagenomic binning, comparative biology and taxonomic classification.</title>
        <authorList>
            <person name="Goeker M."/>
        </authorList>
    </citation>
    <scope>NUCLEOTIDE SEQUENCE [LARGE SCALE GENOMIC DNA]</scope>
    <source>
        <strain evidence="5 6">DSM 21793</strain>
    </source>
</reference>
<keyword evidence="1" id="KW-0805">Transcription regulation</keyword>
<dbReference type="RefSeq" id="WP_183772260.1">
    <property type="nucleotide sequence ID" value="NZ_JACIDK010000002.1"/>
</dbReference>
<sequence>MIGPSHIVEDDQAATSLQLDSYLPYRLSVASNAVSGLIARAYEDRFALSVPQWRLMCVLAEDGGLTQREIVARTVMDKVTVSRAARGLAGRRLIARSENESDGRSHVLTLTDGGRRLHAEIAPLALAYEAALICGLAPAEVAQLKRLLARLQHAAGTLAGGAPPLADPGLGVR</sequence>
<gene>
    <name evidence="5" type="ORF">GGQ61_002142</name>
</gene>
<dbReference type="GO" id="GO:0003700">
    <property type="term" value="F:DNA-binding transcription factor activity"/>
    <property type="evidence" value="ECO:0007669"/>
    <property type="project" value="InterPro"/>
</dbReference>
<evidence type="ECO:0000256" key="2">
    <source>
        <dbReference type="ARBA" id="ARBA00023125"/>
    </source>
</evidence>
<dbReference type="PANTHER" id="PTHR35790:SF4">
    <property type="entry name" value="HTH-TYPE TRANSCRIPTIONAL REGULATOR PCHR"/>
    <property type="match status" value="1"/>
</dbReference>
<dbReference type="SMART" id="SM00347">
    <property type="entry name" value="HTH_MARR"/>
    <property type="match status" value="1"/>
</dbReference>
<protein>
    <submittedName>
        <fullName evidence="5">DNA-binding MarR family transcriptional regulator</fullName>
    </submittedName>
</protein>
<name>A0A839ZY26_9CAUL</name>
<proteinExistence type="predicted"/>
<dbReference type="AlphaFoldDB" id="A0A839ZY26"/>
<dbReference type="Gene3D" id="1.10.10.10">
    <property type="entry name" value="Winged helix-like DNA-binding domain superfamily/Winged helix DNA-binding domain"/>
    <property type="match status" value="1"/>
</dbReference>
<keyword evidence="6" id="KW-1185">Reference proteome</keyword>
<dbReference type="InterPro" id="IPR036390">
    <property type="entry name" value="WH_DNA-bd_sf"/>
</dbReference>